<reference evidence="3 4" key="1">
    <citation type="submission" date="2018-11" db="EMBL/GenBank/DDBJ databases">
        <title>Genome sequence of strain 7197.</title>
        <authorList>
            <person name="Gao J."/>
            <person name="Sun J."/>
        </authorList>
    </citation>
    <scope>NUCLEOTIDE SEQUENCE [LARGE SCALE GENOMIC DNA]</scope>
    <source>
        <strain evidence="3 4">7197</strain>
    </source>
</reference>
<name>A0A3N9P0V9_9BACL</name>
<protein>
    <submittedName>
        <fullName evidence="3">Uncharacterized protein</fullName>
    </submittedName>
</protein>
<dbReference type="Proteomes" id="UP000282529">
    <property type="component" value="Unassembled WGS sequence"/>
</dbReference>
<keyword evidence="4" id="KW-1185">Reference proteome</keyword>
<evidence type="ECO:0000256" key="1">
    <source>
        <dbReference type="SAM" id="MobiDB-lite"/>
    </source>
</evidence>
<feature type="transmembrane region" description="Helical" evidence="2">
    <location>
        <begin position="66"/>
        <end position="89"/>
    </location>
</feature>
<comment type="caution">
    <text evidence="3">The sequence shown here is derived from an EMBL/GenBank/DDBJ whole genome shotgun (WGS) entry which is preliminary data.</text>
</comment>
<keyword evidence="2" id="KW-0812">Transmembrane</keyword>
<sequence>MITFRNCETEFLPLIFLCNMQGGTPLPGKVRNESVHSAPAPLPSDGQRPEKMRQESLQRARDFELIICRLLLSRCSFLYPLLVVLLFQIEGKSPANFRKASSFWRLPGNPPFILGENLYFSLLPRN</sequence>
<keyword evidence="2" id="KW-0472">Membrane</keyword>
<evidence type="ECO:0000313" key="3">
    <source>
        <dbReference type="EMBL" id="RQW09828.1"/>
    </source>
</evidence>
<feature type="region of interest" description="Disordered" evidence="1">
    <location>
        <begin position="29"/>
        <end position="54"/>
    </location>
</feature>
<dbReference type="AlphaFoldDB" id="A0A3N9P0V9"/>
<organism evidence="3 4">
    <name type="scientific">Paenibacillus rhizophilus</name>
    <dbReference type="NCBI Taxonomy" id="1850366"/>
    <lineage>
        <taxon>Bacteria</taxon>
        <taxon>Bacillati</taxon>
        <taxon>Bacillota</taxon>
        <taxon>Bacilli</taxon>
        <taxon>Bacillales</taxon>
        <taxon>Paenibacillaceae</taxon>
        <taxon>Paenibacillus</taxon>
    </lineage>
</organism>
<proteinExistence type="predicted"/>
<keyword evidence="2" id="KW-1133">Transmembrane helix</keyword>
<gene>
    <name evidence="3" type="ORF">EH198_17220</name>
</gene>
<accession>A0A3N9P0V9</accession>
<dbReference type="EMBL" id="RQPI01000011">
    <property type="protein sequence ID" value="RQW09828.1"/>
    <property type="molecule type" value="Genomic_DNA"/>
</dbReference>
<evidence type="ECO:0000313" key="4">
    <source>
        <dbReference type="Proteomes" id="UP000282529"/>
    </source>
</evidence>
<evidence type="ECO:0000256" key="2">
    <source>
        <dbReference type="SAM" id="Phobius"/>
    </source>
</evidence>